<keyword evidence="2" id="KW-0175">Coiled coil</keyword>
<feature type="chain" id="PRO_5005688247" description="GAF domain-containing protein" evidence="4">
    <location>
        <begin position="24"/>
        <end position="1084"/>
    </location>
</feature>
<dbReference type="InterPro" id="IPR029016">
    <property type="entry name" value="GAF-like_dom_sf"/>
</dbReference>
<keyword evidence="1" id="KW-0597">Phosphoprotein</keyword>
<proteinExistence type="predicted"/>
<dbReference type="eggNOG" id="COG3706">
    <property type="taxonomic scope" value="Bacteria"/>
</dbReference>
<dbReference type="OrthoDB" id="9778366at2"/>
<dbReference type="InterPro" id="IPR011110">
    <property type="entry name" value="Reg_prop"/>
</dbReference>
<dbReference type="Gene3D" id="2.130.10.10">
    <property type="entry name" value="YVTN repeat-like/Quinoprotein amine dehydrogenase"/>
    <property type="match status" value="2"/>
</dbReference>
<dbReference type="InterPro" id="IPR003018">
    <property type="entry name" value="GAF"/>
</dbReference>
<reference evidence="6 7" key="1">
    <citation type="submission" date="2012-12" db="EMBL/GenBank/DDBJ databases">
        <title>Genome assembly of Fulvivirga imtechensis AK7.</title>
        <authorList>
            <person name="Nupur N."/>
            <person name="Khatri I."/>
            <person name="Kumar R."/>
            <person name="Subramanian S."/>
            <person name="Pinnaka A."/>
        </authorList>
    </citation>
    <scope>NUCLEOTIDE SEQUENCE [LARGE SCALE GENOMIC DNA]</scope>
    <source>
        <strain evidence="6 7">AK7</strain>
    </source>
</reference>
<evidence type="ECO:0000256" key="4">
    <source>
        <dbReference type="SAM" id="SignalP"/>
    </source>
</evidence>
<dbReference type="PANTHER" id="PTHR43547">
    <property type="entry name" value="TWO-COMPONENT HISTIDINE KINASE"/>
    <property type="match status" value="1"/>
</dbReference>
<organism evidence="6 7">
    <name type="scientific">Fulvivirga imtechensis AK7</name>
    <dbReference type="NCBI Taxonomy" id="1237149"/>
    <lineage>
        <taxon>Bacteria</taxon>
        <taxon>Pseudomonadati</taxon>
        <taxon>Bacteroidota</taxon>
        <taxon>Cytophagia</taxon>
        <taxon>Cytophagales</taxon>
        <taxon>Fulvivirgaceae</taxon>
        <taxon>Fulvivirga</taxon>
    </lineage>
</organism>
<dbReference type="eggNOG" id="COG2203">
    <property type="taxonomic scope" value="Bacteria"/>
</dbReference>
<keyword evidence="7" id="KW-1185">Reference proteome</keyword>
<feature type="domain" description="GAF" evidence="5">
    <location>
        <begin position="874"/>
        <end position="1018"/>
    </location>
</feature>
<comment type="caution">
    <text evidence="6">The sequence shown here is derived from an EMBL/GenBank/DDBJ whole genome shotgun (WGS) entry which is preliminary data.</text>
</comment>
<dbReference type="SUPFAM" id="SSF55781">
    <property type="entry name" value="GAF domain-like"/>
    <property type="match status" value="1"/>
</dbReference>
<evidence type="ECO:0000313" key="6">
    <source>
        <dbReference type="EMBL" id="ELR71416.1"/>
    </source>
</evidence>
<protein>
    <recommendedName>
        <fullName evidence="5">GAF domain-containing protein</fullName>
    </recommendedName>
</protein>
<evidence type="ECO:0000256" key="2">
    <source>
        <dbReference type="SAM" id="Coils"/>
    </source>
</evidence>
<feature type="signal peptide" evidence="4">
    <location>
        <begin position="1"/>
        <end position="23"/>
    </location>
</feature>
<feature type="coiled-coil region" evidence="2">
    <location>
        <begin position="1021"/>
        <end position="1083"/>
    </location>
</feature>
<dbReference type="Gene3D" id="2.60.40.10">
    <property type="entry name" value="Immunoglobulins"/>
    <property type="match status" value="1"/>
</dbReference>
<keyword evidence="3" id="KW-1133">Transmembrane helix</keyword>
<feature type="coiled-coil region" evidence="2">
    <location>
        <begin position="816"/>
        <end position="854"/>
    </location>
</feature>
<dbReference type="Pfam" id="PF07494">
    <property type="entry name" value="Reg_prop"/>
    <property type="match status" value="8"/>
</dbReference>
<evidence type="ECO:0000256" key="1">
    <source>
        <dbReference type="ARBA" id="ARBA00022553"/>
    </source>
</evidence>
<dbReference type="InterPro" id="IPR015943">
    <property type="entry name" value="WD40/YVTN_repeat-like_dom_sf"/>
</dbReference>
<evidence type="ECO:0000256" key="3">
    <source>
        <dbReference type="SAM" id="Phobius"/>
    </source>
</evidence>
<dbReference type="Gene3D" id="3.30.450.40">
    <property type="match status" value="1"/>
</dbReference>
<keyword evidence="3" id="KW-0812">Transmembrane</keyword>
<feature type="transmembrane region" description="Helical" evidence="3">
    <location>
        <begin position="794"/>
        <end position="812"/>
    </location>
</feature>
<gene>
    <name evidence="6" type="ORF">C900_02757</name>
</gene>
<accession>L8JR15</accession>
<dbReference type="AlphaFoldDB" id="L8JR15"/>
<keyword evidence="4" id="KW-0732">Signal</keyword>
<dbReference type="RefSeq" id="WP_009580061.1">
    <property type="nucleotide sequence ID" value="NZ_AMZN01000040.1"/>
</dbReference>
<sequence>MATRCYKIIVSIIFICSIGFTHAQYDDLKFDHLGNVRALASRSVTAMVQDQKGFLWFGTPDGLLRYDGYEIKMYKNEVGNANSLSDNNIRDLAVDTLGNIWIATQGGGLNQFITEKNKFVRYQNDPKDKNSLSGNATWSLMVDSKNNVWIGTWSNGLNMFDQNTGKFERQFTDFTEPILTIYEDSRGVIWAPINGLASYNPQTGETNYYNANTFDSNGLASSDVRVISEDGEGTLWIGTESTGLYSLLIEENEFQRYTTESDSLNITSSNAIYDIHIDENGAIWLATGNGIDIWDKPQGRTYHYKKNEADPYSLSNNSPRVIFKDRSGTVWIGNEGAMINKLLDKKNFKTYRHDPLNPNSLSNNVIRALYEDDQGLIWVGTQAGGLNVLNRETGEVKRFPSDTTLGIYVDHPQISAIYKDESGIMWVGTWGGGIYKLEVAQNRTTIYKHDPRNANSVPDDRIQMFHKDRFGDFWVGTENGLARFEPGSGKWRKFIGIKGSTIQGKAFKEEKDGTLWVGTWHGLNRIGVNRNDVKTYTHNPDDWHSLSSDHVISLHHDGSGHLWVGTFGGGFNKFDIQHERFTGYFEKDGLPNNVIYGILEDENNNLWLSTNNGLSQFNPTTEEFRNYDSSEGLQGNEFYWGAAYKNADGSLMFGGVNGLNIFFPSEITNNTIVPPIVISDFLIYNKPVSIGQDSILQKSITYTDDITISYKQAVITFNYAALNYNHSEKNQYAYVLEGFEDNWNDVGNKRTATYTNLDPGEYVFRVKGSNNDNIWNEKGIMLSLTVTPPFWRTWWFYIICAISAGSMFYGLIKFRERGLKRDKQALQRSIDEAYAEVENQKRAIAEQREKEKERIWTDQGMVRLGEVLSRSKDDIEELCHNVLKTLVDLMEVQVAAIYLAHENEEGQTVLVQRSAYGYDKSQQEFEPGMGLVGECYKENEVNYLTDLPPGYLNITSGLGNSSPSSLLLIPLAYEDIIIGVMEIASFQEIEVYKMGMVKIFSERLTTAINTTLLGEKTKKLLEDSKIKAEELAVREEELKQNLEEMEAIHEDRDRKTKELEETIKKLEETIKKLEEEIKRLKNTH</sequence>
<evidence type="ECO:0000313" key="7">
    <source>
        <dbReference type="Proteomes" id="UP000011135"/>
    </source>
</evidence>
<dbReference type="SMART" id="SM00065">
    <property type="entry name" value="GAF"/>
    <property type="match status" value="1"/>
</dbReference>
<name>L8JR15_9BACT</name>
<dbReference type="STRING" id="1237149.C900_02757"/>
<dbReference type="InterPro" id="IPR011123">
    <property type="entry name" value="Y_Y_Y"/>
</dbReference>
<dbReference type="SUPFAM" id="SSF63829">
    <property type="entry name" value="Calcium-dependent phosphotriesterase"/>
    <property type="match status" value="3"/>
</dbReference>
<dbReference type="Pfam" id="PF07495">
    <property type="entry name" value="Y_Y_Y"/>
    <property type="match status" value="1"/>
</dbReference>
<dbReference type="Pfam" id="PF13185">
    <property type="entry name" value="GAF_2"/>
    <property type="match status" value="1"/>
</dbReference>
<dbReference type="FunFam" id="2.60.40.10:FF:000791">
    <property type="entry name" value="Two-component system sensor histidine kinase/response regulator"/>
    <property type="match status" value="1"/>
</dbReference>
<keyword evidence="3" id="KW-0472">Membrane</keyword>
<dbReference type="eggNOG" id="COG3292">
    <property type="taxonomic scope" value="Bacteria"/>
</dbReference>
<dbReference type="InterPro" id="IPR013783">
    <property type="entry name" value="Ig-like_fold"/>
</dbReference>
<dbReference type="CDD" id="cd00146">
    <property type="entry name" value="PKD"/>
    <property type="match status" value="1"/>
</dbReference>
<evidence type="ECO:0000259" key="5">
    <source>
        <dbReference type="SMART" id="SM00065"/>
    </source>
</evidence>
<dbReference type="PANTHER" id="PTHR43547:SF2">
    <property type="entry name" value="HYBRID SIGNAL TRANSDUCTION HISTIDINE KINASE C"/>
    <property type="match status" value="1"/>
</dbReference>
<dbReference type="GO" id="GO:0000155">
    <property type="term" value="F:phosphorelay sensor kinase activity"/>
    <property type="evidence" value="ECO:0007669"/>
    <property type="project" value="TreeGrafter"/>
</dbReference>
<dbReference type="EMBL" id="AMZN01000040">
    <property type="protein sequence ID" value="ELR71416.1"/>
    <property type="molecule type" value="Genomic_DNA"/>
</dbReference>
<dbReference type="Proteomes" id="UP000011135">
    <property type="component" value="Unassembled WGS sequence"/>
</dbReference>